<keyword evidence="6" id="KW-0472">Membrane</keyword>
<proteinExistence type="predicted"/>
<keyword evidence="2" id="KW-0813">Transport</keyword>
<comment type="subcellular location">
    <subcellularLocation>
        <location evidence="1">Cell outer membrane</location>
        <topology evidence="1">Multi-pass membrane protein</topology>
    </subcellularLocation>
</comment>
<keyword evidence="3" id="KW-1134">Transmembrane beta strand</keyword>
<name>A0A062UM43_9PROT</name>
<dbReference type="GO" id="GO:0009279">
    <property type="term" value="C:cell outer membrane"/>
    <property type="evidence" value="ECO:0007669"/>
    <property type="project" value="UniProtKB-SubCell"/>
</dbReference>
<dbReference type="Pfam" id="PF07715">
    <property type="entry name" value="Plug"/>
    <property type="match status" value="1"/>
</dbReference>
<dbReference type="AlphaFoldDB" id="A0A062UM43"/>
<evidence type="ECO:0000313" key="10">
    <source>
        <dbReference type="Proteomes" id="UP000027190"/>
    </source>
</evidence>
<evidence type="ECO:0000256" key="1">
    <source>
        <dbReference type="ARBA" id="ARBA00004571"/>
    </source>
</evidence>
<protein>
    <recommendedName>
        <fullName evidence="8">TonB-dependent receptor plug domain-containing protein</fullName>
    </recommendedName>
</protein>
<dbReference type="GO" id="GO:0015344">
    <property type="term" value="F:siderophore uptake transmembrane transporter activity"/>
    <property type="evidence" value="ECO:0007669"/>
    <property type="project" value="TreeGrafter"/>
</dbReference>
<reference evidence="9 10" key="1">
    <citation type="journal article" date="2014" name="Antonie Van Leeuwenhoek">
        <title>Hyphomonas beringensis sp. nov. and Hyphomonas chukchiensis sp. nov., isolated from surface seawater of the Bering Sea and Chukchi Sea.</title>
        <authorList>
            <person name="Li C."/>
            <person name="Lai Q."/>
            <person name="Li G."/>
            <person name="Dong C."/>
            <person name="Wang J."/>
            <person name="Liao Y."/>
            <person name="Shao Z."/>
        </authorList>
    </citation>
    <scope>NUCLEOTIDE SEQUENCE [LARGE SCALE GENOMIC DNA]</scope>
    <source>
        <strain evidence="9 10">BH-BN04-4</strain>
    </source>
</reference>
<dbReference type="InterPro" id="IPR036942">
    <property type="entry name" value="Beta-barrel_TonB_sf"/>
</dbReference>
<evidence type="ECO:0000256" key="5">
    <source>
        <dbReference type="ARBA" id="ARBA00022729"/>
    </source>
</evidence>
<organism evidence="9 10">
    <name type="scientific">Hyphomonas chukchiensis</name>
    <dbReference type="NCBI Taxonomy" id="1280947"/>
    <lineage>
        <taxon>Bacteria</taxon>
        <taxon>Pseudomonadati</taxon>
        <taxon>Pseudomonadota</taxon>
        <taxon>Alphaproteobacteria</taxon>
        <taxon>Hyphomonadales</taxon>
        <taxon>Hyphomonadaceae</taxon>
        <taxon>Hyphomonas</taxon>
    </lineage>
</organism>
<dbReference type="SUPFAM" id="SSF56935">
    <property type="entry name" value="Porins"/>
    <property type="match status" value="1"/>
</dbReference>
<dbReference type="eggNOG" id="COG4771">
    <property type="taxonomic scope" value="Bacteria"/>
</dbReference>
<evidence type="ECO:0000256" key="2">
    <source>
        <dbReference type="ARBA" id="ARBA00022448"/>
    </source>
</evidence>
<keyword evidence="10" id="KW-1185">Reference proteome</keyword>
<keyword evidence="4" id="KW-0812">Transmembrane</keyword>
<keyword evidence="5" id="KW-0732">Signal</keyword>
<evidence type="ECO:0000313" key="9">
    <source>
        <dbReference type="EMBL" id="KCZ60989.1"/>
    </source>
</evidence>
<dbReference type="Proteomes" id="UP000027190">
    <property type="component" value="Unassembled WGS sequence"/>
</dbReference>
<dbReference type="Gene3D" id="2.40.170.20">
    <property type="entry name" value="TonB-dependent receptor, beta-barrel domain"/>
    <property type="match status" value="1"/>
</dbReference>
<dbReference type="InterPro" id="IPR012910">
    <property type="entry name" value="Plug_dom"/>
</dbReference>
<dbReference type="PATRIC" id="fig|1280947.3.peg.241"/>
<dbReference type="GO" id="GO:0044718">
    <property type="term" value="P:siderophore transmembrane transport"/>
    <property type="evidence" value="ECO:0007669"/>
    <property type="project" value="TreeGrafter"/>
</dbReference>
<comment type="caution">
    <text evidence="9">The sequence shown here is derived from an EMBL/GenBank/DDBJ whole genome shotgun (WGS) entry which is preliminary data.</text>
</comment>
<gene>
    <name evidence="9" type="ORF">HY30_01230</name>
</gene>
<dbReference type="EMBL" id="AWFG01000001">
    <property type="protein sequence ID" value="KCZ60989.1"/>
    <property type="molecule type" value="Genomic_DNA"/>
</dbReference>
<dbReference type="Gene3D" id="2.170.130.10">
    <property type="entry name" value="TonB-dependent receptor, plug domain"/>
    <property type="match status" value="1"/>
</dbReference>
<dbReference type="InterPro" id="IPR037066">
    <property type="entry name" value="Plug_dom_sf"/>
</dbReference>
<dbReference type="PANTHER" id="PTHR30069">
    <property type="entry name" value="TONB-DEPENDENT OUTER MEMBRANE RECEPTOR"/>
    <property type="match status" value="1"/>
</dbReference>
<dbReference type="STRING" id="1280947.HY30_01230"/>
<evidence type="ECO:0000256" key="4">
    <source>
        <dbReference type="ARBA" id="ARBA00022692"/>
    </source>
</evidence>
<evidence type="ECO:0000256" key="7">
    <source>
        <dbReference type="ARBA" id="ARBA00023237"/>
    </source>
</evidence>
<evidence type="ECO:0000259" key="8">
    <source>
        <dbReference type="Pfam" id="PF07715"/>
    </source>
</evidence>
<keyword evidence="7" id="KW-0998">Cell outer membrane</keyword>
<sequence length="675" mass="73592">MFLAVVAPHAIAAEEVEANTGETPTVYTPDSFAQFAPRTALEMVERIPGFSINDDDDGSRGFGQATGNILINGQRVSGKSNGAESTLGRIAIANVARVELLDGTALGIPGLSGQVVNVITRDTGGVSGTWHWKGRVRENLPPTYNDMALSLSGGKGPLSWTMEAESSPERGADAGPERITDGAGMLIETRKEDYTHAAEYASLAGSLAWKPVGGSIANLSAKVGIYEPDDKEISKLFPVDGLEGRRLYQGSEDEKTVELGADYAFDLGPGRLKAITLARREESPMTDRVRGGNLDGSDAFDSLFNQTVYEGEYILRGEYAWVPAPGRDWQISLEGAFNFLEAQSQLFESEGGGPLTEIFLSNANSRVEEQRGELTVTHGRALSKSVSLQVSLGAEMSELSQTGDAENVRTFTRPKGFASLSWQVDPSLKLVTRLDREVGQLDFFDFISSVNLNQGNGNQGNSEIVPEQSWKASLSAEKDFRDWGAATLTVFGADIEDIVDRVPIGTGDGPGNLDSAWRVGADLDATVKFAKLGLTGTQLTFHGEWRDSRVADPLTGMDRPINGDNVYYLNTELRRDIPQTDWAVGLFLESYNENEVYRLDEVTHQGNQPAFSYVYVENKDLLGMTGTLTLGNILNQHDWRWRETYAPNRLGTLVTREARSRDFGPIVSFKLKGTF</sequence>
<dbReference type="InterPro" id="IPR039426">
    <property type="entry name" value="TonB-dep_rcpt-like"/>
</dbReference>
<feature type="domain" description="TonB-dependent receptor plug" evidence="8">
    <location>
        <begin position="22"/>
        <end position="105"/>
    </location>
</feature>
<evidence type="ECO:0000256" key="3">
    <source>
        <dbReference type="ARBA" id="ARBA00022452"/>
    </source>
</evidence>
<evidence type="ECO:0000256" key="6">
    <source>
        <dbReference type="ARBA" id="ARBA00023136"/>
    </source>
</evidence>
<accession>A0A062UM43</accession>
<dbReference type="PANTHER" id="PTHR30069:SF29">
    <property type="entry name" value="HEMOGLOBIN AND HEMOGLOBIN-HAPTOGLOBIN-BINDING PROTEIN 1-RELATED"/>
    <property type="match status" value="1"/>
</dbReference>